<feature type="chain" id="PRO_5013545610" evidence="2">
    <location>
        <begin position="22"/>
        <end position="203"/>
    </location>
</feature>
<keyword evidence="6" id="KW-1185">Reference proteome</keyword>
<evidence type="ECO:0000313" key="3">
    <source>
        <dbReference type="EMBL" id="PIA95820.1"/>
    </source>
</evidence>
<evidence type="ECO:0000313" key="4">
    <source>
        <dbReference type="EMBL" id="WPB07479.1"/>
    </source>
</evidence>
<sequence>MVQINTLSAASLALFATSAAALPFHLPSWMKVARQSENEPSAPQFPNLSPGPNEGVFPTQWPAPTGTQPAVLPTGTAFPTSLPLPTGVPSLDTTENNNNVAKRDAHPQHKKRQDPWKPGVFVKQRDEQMVKRQGFALPTGTASSGLPAPTGGSWSSYDEPQEPQAKQFGGARHGGFKPHWGVQDPVYSAPTPTATAAPVPTGF</sequence>
<reference evidence="4 6" key="2">
    <citation type="submission" date="2023-09" db="EMBL/GenBank/DDBJ databases">
        <title>Complete-Gapless Cercospora beticola genome.</title>
        <authorList>
            <person name="Wyatt N.A."/>
            <person name="Spanner R.E."/>
            <person name="Bolton M.D."/>
        </authorList>
    </citation>
    <scope>NUCLEOTIDE SEQUENCE [LARGE SCALE GENOMIC DNA]</scope>
    <source>
        <strain evidence="4">Cb09-40</strain>
    </source>
</reference>
<feature type="signal peptide" evidence="2">
    <location>
        <begin position="1"/>
        <end position="21"/>
    </location>
</feature>
<reference evidence="3 5" key="1">
    <citation type="submission" date="2015-10" db="EMBL/GenBank/DDBJ databases">
        <title>The cercosporin biosynthetic gene cluster was horizontally transferred to several fungal lineages and shown to be expanded in Cercospora beticola based on microsynteny with recipient genomes.</title>
        <authorList>
            <person name="De Jonge R."/>
            <person name="Ebert M.K."/>
            <person name="Suttle J.C."/>
            <person name="Jurick Ii W.M."/>
            <person name="Secor G.A."/>
            <person name="Thomma B.P."/>
            <person name="Van De Peer Y."/>
            <person name="Bolton M.D."/>
        </authorList>
    </citation>
    <scope>NUCLEOTIDE SEQUENCE [LARGE SCALE GENOMIC DNA]</scope>
    <source>
        <strain evidence="3 5">09-40</strain>
    </source>
</reference>
<dbReference type="EMBL" id="CP134191">
    <property type="protein sequence ID" value="WPB07479.1"/>
    <property type="molecule type" value="Genomic_DNA"/>
</dbReference>
<evidence type="ECO:0000313" key="5">
    <source>
        <dbReference type="Proteomes" id="UP000230605"/>
    </source>
</evidence>
<dbReference type="Proteomes" id="UP000230605">
    <property type="component" value="Chromosome 8"/>
</dbReference>
<gene>
    <name evidence="3" type="ORF">CB0940_10751</name>
    <name evidence="4" type="ORF">RHO25_012140</name>
</gene>
<feature type="compositionally biased region" description="Polar residues" evidence="1">
    <location>
        <begin position="91"/>
        <end position="100"/>
    </location>
</feature>
<name>A0A2G5HTG2_CERBT</name>
<proteinExistence type="predicted"/>
<keyword evidence="2" id="KW-0732">Signal</keyword>
<evidence type="ECO:0000256" key="1">
    <source>
        <dbReference type="SAM" id="MobiDB-lite"/>
    </source>
</evidence>
<evidence type="ECO:0000256" key="2">
    <source>
        <dbReference type="SAM" id="SignalP"/>
    </source>
</evidence>
<dbReference type="OrthoDB" id="3638079at2759"/>
<feature type="compositionally biased region" description="Low complexity" evidence="1">
    <location>
        <begin position="189"/>
        <end position="203"/>
    </location>
</feature>
<protein>
    <submittedName>
        <fullName evidence="3">Uncharacterized protein</fullName>
    </submittedName>
</protein>
<dbReference type="AlphaFoldDB" id="A0A2G5HTG2"/>
<accession>A0A2G5HTG2</accession>
<dbReference type="EMBL" id="LKMD01000103">
    <property type="protein sequence ID" value="PIA95820.1"/>
    <property type="molecule type" value="Genomic_DNA"/>
</dbReference>
<dbReference type="Proteomes" id="UP001302367">
    <property type="component" value="Chromosome 8"/>
</dbReference>
<evidence type="ECO:0000313" key="6">
    <source>
        <dbReference type="Proteomes" id="UP001302367"/>
    </source>
</evidence>
<feature type="region of interest" description="Disordered" evidence="1">
    <location>
        <begin position="90"/>
        <end position="121"/>
    </location>
</feature>
<organism evidence="3 5">
    <name type="scientific">Cercospora beticola</name>
    <name type="common">Sugarbeet leaf spot fungus</name>
    <dbReference type="NCBI Taxonomy" id="122368"/>
    <lineage>
        <taxon>Eukaryota</taxon>
        <taxon>Fungi</taxon>
        <taxon>Dikarya</taxon>
        <taxon>Ascomycota</taxon>
        <taxon>Pezizomycotina</taxon>
        <taxon>Dothideomycetes</taxon>
        <taxon>Dothideomycetidae</taxon>
        <taxon>Mycosphaerellales</taxon>
        <taxon>Mycosphaerellaceae</taxon>
        <taxon>Cercospora</taxon>
    </lineage>
</organism>
<feature type="region of interest" description="Disordered" evidence="1">
    <location>
        <begin position="136"/>
        <end position="203"/>
    </location>
</feature>